<keyword evidence="2" id="KW-0472">Membrane</keyword>
<organism evidence="3 4">
    <name type="scientific">Perkinsus olseni</name>
    <name type="common">Perkinsus atlanticus</name>
    <dbReference type="NCBI Taxonomy" id="32597"/>
    <lineage>
        <taxon>Eukaryota</taxon>
        <taxon>Sar</taxon>
        <taxon>Alveolata</taxon>
        <taxon>Perkinsozoa</taxon>
        <taxon>Perkinsea</taxon>
        <taxon>Perkinsida</taxon>
        <taxon>Perkinsidae</taxon>
        <taxon>Perkinsus</taxon>
    </lineage>
</organism>
<feature type="region of interest" description="Disordered" evidence="1">
    <location>
        <begin position="667"/>
        <end position="702"/>
    </location>
</feature>
<proteinExistence type="predicted"/>
<protein>
    <submittedName>
        <fullName evidence="3">Uncharacterized protein</fullName>
    </submittedName>
</protein>
<dbReference type="OrthoDB" id="440715at2759"/>
<accession>A0A7J6LMD9</accession>
<dbReference type="AlphaFoldDB" id="A0A7J6LMD9"/>
<evidence type="ECO:0000256" key="1">
    <source>
        <dbReference type="SAM" id="MobiDB-lite"/>
    </source>
</evidence>
<dbReference type="EMBL" id="JABAHT010000244">
    <property type="protein sequence ID" value="KAF4660081.1"/>
    <property type="molecule type" value="Genomic_DNA"/>
</dbReference>
<feature type="region of interest" description="Disordered" evidence="1">
    <location>
        <begin position="167"/>
        <end position="229"/>
    </location>
</feature>
<feature type="compositionally biased region" description="Basic and acidic residues" evidence="1">
    <location>
        <begin position="203"/>
        <end position="217"/>
    </location>
</feature>
<sequence>LRRPAIDKAAVARRMREEVLSDEERTKSSIIYTGWNGSSSFIASGYPKPYSNLTFADKVYRRENFYYINDVHYYPKVALHLEQIEFSPRIPFRMDDGGLLMYLDARQEGNRKFYHLDCPIHRHKAGKAWPVHRTRAPVSSPKTVVAGKNDKVATGGTGSVVSVKRRTLERSPQRDLSRKRIYPTGPGDNVGEATKATAAVSAPRKEMESSRGKRKEAVSPSRGQSQWQRTVERLRGSIGAGDLQRHFDGLSELTPELAAAEGIMKICPLRVDNIYICINSGMWRIHLGEEAVDGLGREVVLPLLLSCMRQSPSSIQRNGRAGLYDLGKRPNGRGLSSGFGPTAAESIPEMHDGCPNVTKHVVVKVLGNPRKGPYELQVRSLEELSEWVGRKWDPTGSGSCQLMTAANFPLTQERFSKPTSSRVPMVVHVRRRGTETEKSEELQRRLVANNESLSVELESVRSSSEELVRRVSELEVALLAKHEADEREGQSRPFGGSDFLAEWLVLSVIRVSVVGSIPARLGLQADENLITGSLRALRSVRERPVLAILVVLAIFTVMVLSVVTGHIAAASTIAAHRGDTEKLIAAQGADIEASLSQNSTAEVIAWREETRQDLHDYFERLLNVTEMGFAYLKTDIDNRFEELSPNNSKAAGSMETARGDMERHLRFPGASVSSEGADRRTGLKTKAVAGSPEDQLLRDISP</sequence>
<evidence type="ECO:0000313" key="3">
    <source>
        <dbReference type="EMBL" id="KAF4660081.1"/>
    </source>
</evidence>
<dbReference type="Proteomes" id="UP000570595">
    <property type="component" value="Unassembled WGS sequence"/>
</dbReference>
<feature type="compositionally biased region" description="Basic and acidic residues" evidence="1">
    <location>
        <begin position="167"/>
        <end position="178"/>
    </location>
</feature>
<name>A0A7J6LMD9_PEROL</name>
<reference evidence="3 4" key="1">
    <citation type="submission" date="2020-04" db="EMBL/GenBank/DDBJ databases">
        <title>Perkinsus olseni comparative genomics.</title>
        <authorList>
            <person name="Bogema D.R."/>
        </authorList>
    </citation>
    <scope>NUCLEOTIDE SEQUENCE [LARGE SCALE GENOMIC DNA]</scope>
    <source>
        <strain evidence="3">ATCC PRA-179</strain>
    </source>
</reference>
<evidence type="ECO:0000313" key="4">
    <source>
        <dbReference type="Proteomes" id="UP000570595"/>
    </source>
</evidence>
<keyword evidence="2" id="KW-0812">Transmembrane</keyword>
<feature type="non-terminal residue" evidence="3">
    <location>
        <position position="702"/>
    </location>
</feature>
<comment type="caution">
    <text evidence="3">The sequence shown here is derived from an EMBL/GenBank/DDBJ whole genome shotgun (WGS) entry which is preliminary data.</text>
</comment>
<gene>
    <name evidence="3" type="ORF">FOZ61_004270</name>
</gene>
<keyword evidence="2" id="KW-1133">Transmembrane helix</keyword>
<evidence type="ECO:0000256" key="2">
    <source>
        <dbReference type="SAM" id="Phobius"/>
    </source>
</evidence>
<feature type="transmembrane region" description="Helical" evidence="2">
    <location>
        <begin position="544"/>
        <end position="563"/>
    </location>
</feature>